<dbReference type="Proteomes" id="UP000592820">
    <property type="component" value="Unassembled WGS sequence"/>
</dbReference>
<proteinExistence type="predicted"/>
<evidence type="ECO:0000313" key="3">
    <source>
        <dbReference type="Proteomes" id="UP000592820"/>
    </source>
</evidence>
<dbReference type="AlphaFoldDB" id="A0A7W8L8E9"/>
<protein>
    <recommendedName>
        <fullName evidence="4">UDP-glucose 4-epimerase</fullName>
    </recommendedName>
</protein>
<dbReference type="EMBL" id="JACHDE010000007">
    <property type="protein sequence ID" value="MBB5402306.1"/>
    <property type="molecule type" value="Genomic_DNA"/>
</dbReference>
<evidence type="ECO:0008006" key="4">
    <source>
        <dbReference type="Google" id="ProtNLM"/>
    </source>
</evidence>
<sequence>MTWINETGVARTYADGGSRSQQPEEHSMAISANAQQGTWSVSVHTEEAAEGGFQATIHVKHVSPEGDFERTFQQSQVFAVEREAVLEGLREGMTWIALKTTRTIGV</sequence>
<evidence type="ECO:0000313" key="2">
    <source>
        <dbReference type="EMBL" id="MBB5402306.1"/>
    </source>
</evidence>
<organism evidence="2 3">
    <name type="scientific">Paraburkholderia youngii</name>
    <dbReference type="NCBI Taxonomy" id="2782701"/>
    <lineage>
        <taxon>Bacteria</taxon>
        <taxon>Pseudomonadati</taxon>
        <taxon>Pseudomonadota</taxon>
        <taxon>Betaproteobacteria</taxon>
        <taxon>Burkholderiales</taxon>
        <taxon>Burkholderiaceae</taxon>
        <taxon>Paraburkholderia</taxon>
    </lineage>
</organism>
<gene>
    <name evidence="2" type="ORF">HDG41_004392</name>
</gene>
<comment type="caution">
    <text evidence="2">The sequence shown here is derived from an EMBL/GenBank/DDBJ whole genome shotgun (WGS) entry which is preliminary data.</text>
</comment>
<evidence type="ECO:0000256" key="1">
    <source>
        <dbReference type="SAM" id="MobiDB-lite"/>
    </source>
</evidence>
<reference evidence="2 3" key="1">
    <citation type="submission" date="2020-08" db="EMBL/GenBank/DDBJ databases">
        <title>Genomic Encyclopedia of Type Strains, Phase IV (KMG-V): Genome sequencing to study the core and pangenomes of soil and plant-associated prokaryotes.</title>
        <authorList>
            <person name="Whitman W."/>
        </authorList>
    </citation>
    <scope>NUCLEOTIDE SEQUENCE [LARGE SCALE GENOMIC DNA]</scope>
    <source>
        <strain evidence="2 3">JPY162</strain>
    </source>
</reference>
<feature type="region of interest" description="Disordered" evidence="1">
    <location>
        <begin position="7"/>
        <end position="33"/>
    </location>
</feature>
<name>A0A7W8L8E9_9BURK</name>
<accession>A0A7W8L8E9</accession>